<organism evidence="1 2">
    <name type="scientific">Govanella unica</name>
    <dbReference type="NCBI Taxonomy" id="2975056"/>
    <lineage>
        <taxon>Bacteria</taxon>
        <taxon>Pseudomonadati</taxon>
        <taxon>Pseudomonadota</taxon>
        <taxon>Alphaproteobacteria</taxon>
        <taxon>Emcibacterales</taxon>
        <taxon>Govanellaceae</taxon>
        <taxon>Govanella</taxon>
    </lineage>
</organism>
<protein>
    <submittedName>
        <fullName evidence="1">FliH/SctL family protein</fullName>
    </submittedName>
</protein>
<sequence>MSTEDNIKAVRKFTFSANFAAPKPQKQIIPTFSSEELDVARQAAWAEGEAAGRQAMLGSIEKVVADASVLIAQSLRGLFSEEDNRNEQMKIDATTLAHAFARKIAPRAFRTAPLDEIADMVNDYVALCYNEPRIVIRVADPLVDPLKELSSRIASDQGYIGKIVILGDARLQGSDCKIEWADGGAERNEEKLMHDLDRLVARYMEARRRAIAASDNEQMTEQDHGQQ</sequence>
<dbReference type="EMBL" id="JANWOI010000001">
    <property type="protein sequence ID" value="MDA5193014.1"/>
    <property type="molecule type" value="Genomic_DNA"/>
</dbReference>
<name>A0A9X3TWS0_9PROT</name>
<dbReference type="Proteomes" id="UP001141619">
    <property type="component" value="Unassembled WGS sequence"/>
</dbReference>
<evidence type="ECO:0000313" key="1">
    <source>
        <dbReference type="EMBL" id="MDA5193014.1"/>
    </source>
</evidence>
<reference evidence="1" key="1">
    <citation type="submission" date="2022-08" db="EMBL/GenBank/DDBJ databases">
        <authorList>
            <person name="Vandamme P."/>
            <person name="Hettiarachchi A."/>
            <person name="Peeters C."/>
            <person name="Cnockaert M."/>
            <person name="Carlier A."/>
        </authorList>
    </citation>
    <scope>NUCLEOTIDE SEQUENCE</scope>
    <source>
        <strain evidence="1">LMG 31809</strain>
    </source>
</reference>
<reference evidence="1" key="2">
    <citation type="journal article" date="2023" name="Syst. Appl. Microbiol.">
        <title>Govania unica gen. nov., sp. nov., a rare biosphere bacterium that represents a novel family in the class Alphaproteobacteria.</title>
        <authorList>
            <person name="Vandamme P."/>
            <person name="Peeters C."/>
            <person name="Hettiarachchi A."/>
            <person name="Cnockaert M."/>
            <person name="Carlier A."/>
        </authorList>
    </citation>
    <scope>NUCLEOTIDE SEQUENCE</scope>
    <source>
        <strain evidence="1">LMG 31809</strain>
    </source>
</reference>
<comment type="caution">
    <text evidence="1">The sequence shown here is derived from an EMBL/GenBank/DDBJ whole genome shotgun (WGS) entry which is preliminary data.</text>
</comment>
<dbReference type="RefSeq" id="WP_274942713.1">
    <property type="nucleotide sequence ID" value="NZ_JANWOI010000001.1"/>
</dbReference>
<gene>
    <name evidence="1" type="ORF">NYP16_03455</name>
</gene>
<proteinExistence type="predicted"/>
<keyword evidence="2" id="KW-1185">Reference proteome</keyword>
<dbReference type="AlphaFoldDB" id="A0A9X3TWS0"/>
<accession>A0A9X3TWS0</accession>
<evidence type="ECO:0000313" key="2">
    <source>
        <dbReference type="Proteomes" id="UP001141619"/>
    </source>
</evidence>